<dbReference type="EMBL" id="MT144719">
    <property type="protein sequence ID" value="QJH98156.1"/>
    <property type="molecule type" value="Genomic_DNA"/>
</dbReference>
<evidence type="ECO:0000313" key="3">
    <source>
        <dbReference type="EMBL" id="QJA63208.1"/>
    </source>
</evidence>
<organism evidence="2">
    <name type="scientific">viral metagenome</name>
    <dbReference type="NCBI Taxonomy" id="1070528"/>
    <lineage>
        <taxon>unclassified sequences</taxon>
        <taxon>metagenomes</taxon>
        <taxon>organismal metagenomes</taxon>
    </lineage>
</organism>
<gene>
    <name evidence="4" type="ORF">MM415A00210_0020</name>
    <name evidence="3" type="ORF">MM415B00644_0033</name>
    <name evidence="2" type="ORF">TM448A02292_0014</name>
    <name evidence="5" type="ORF">TM448B01220_0013</name>
</gene>
<dbReference type="Gene3D" id="3.90.75.20">
    <property type="match status" value="1"/>
</dbReference>
<feature type="domain" description="Nuclease associated modular" evidence="1">
    <location>
        <begin position="21"/>
        <end position="37"/>
    </location>
</feature>
<dbReference type="InterPro" id="IPR044925">
    <property type="entry name" value="His-Me_finger_sf"/>
</dbReference>
<keyword evidence="2" id="KW-0540">Nuclease</keyword>
<dbReference type="SMART" id="SM00496">
    <property type="entry name" value="IENR2"/>
    <property type="match status" value="2"/>
</dbReference>
<evidence type="ECO:0000313" key="4">
    <source>
        <dbReference type="EMBL" id="QJA84295.1"/>
    </source>
</evidence>
<dbReference type="SUPFAM" id="SSF54060">
    <property type="entry name" value="His-Me finger endonucleases"/>
    <property type="match status" value="1"/>
</dbReference>
<accession>A0A6H1ZX39</accession>
<keyword evidence="2" id="KW-0255">Endonuclease</keyword>
<evidence type="ECO:0000259" key="1">
    <source>
        <dbReference type="SMART" id="SM00496"/>
    </source>
</evidence>
<keyword evidence="2" id="KW-0378">Hydrolase</keyword>
<dbReference type="InterPro" id="IPR003615">
    <property type="entry name" value="HNH_nuc"/>
</dbReference>
<dbReference type="GO" id="GO:0003677">
    <property type="term" value="F:DNA binding"/>
    <property type="evidence" value="ECO:0007669"/>
    <property type="project" value="InterPro"/>
</dbReference>
<name>A0A6H1ZX39_9ZZZZ</name>
<evidence type="ECO:0000313" key="5">
    <source>
        <dbReference type="EMBL" id="QJH98156.1"/>
    </source>
</evidence>
<dbReference type="Pfam" id="PF07460">
    <property type="entry name" value="NUMOD3"/>
    <property type="match status" value="1"/>
</dbReference>
<dbReference type="InterPro" id="IPR003611">
    <property type="entry name" value="NUMOD3"/>
</dbReference>
<sequence>MPRIGFKHTEASKEKNRLSHLGKKHSIESKLKMSLRQVGENNCRWNNGKKIDVFGYAYIKVLNHPFRPRDGYIAEHRLVMEKFLGRYLQPKEIIHHINGKVDDNRIENLKLFTDTSSHLLFHKQRIKRGEHVI</sequence>
<dbReference type="EMBL" id="MT142527">
    <property type="protein sequence ID" value="QJA84295.1"/>
    <property type="molecule type" value="Genomic_DNA"/>
</dbReference>
<dbReference type="EMBL" id="MT141492">
    <property type="protein sequence ID" value="QJA63208.1"/>
    <property type="molecule type" value="Genomic_DNA"/>
</dbReference>
<reference evidence="2" key="1">
    <citation type="submission" date="2020-03" db="EMBL/GenBank/DDBJ databases">
        <title>The deep terrestrial virosphere.</title>
        <authorList>
            <person name="Holmfeldt K."/>
            <person name="Nilsson E."/>
            <person name="Simone D."/>
            <person name="Lopez-Fernandez M."/>
            <person name="Wu X."/>
            <person name="de Brujin I."/>
            <person name="Lundin D."/>
            <person name="Andersson A."/>
            <person name="Bertilsson S."/>
            <person name="Dopson M."/>
        </authorList>
    </citation>
    <scope>NUCLEOTIDE SEQUENCE</scope>
    <source>
        <strain evidence="4">MM415A00210</strain>
        <strain evidence="3">MM415B00644</strain>
        <strain evidence="2">TM448A02292</strain>
        <strain evidence="5">TM448B01220</strain>
    </source>
</reference>
<protein>
    <submittedName>
        <fullName evidence="2">Putative homing endonuclease</fullName>
    </submittedName>
</protein>
<dbReference type="EMBL" id="MT144287">
    <property type="protein sequence ID" value="QJA51770.1"/>
    <property type="molecule type" value="Genomic_DNA"/>
</dbReference>
<dbReference type="SUPFAM" id="SSF64496">
    <property type="entry name" value="DNA-binding domain of intron-encoded endonucleases"/>
    <property type="match status" value="1"/>
</dbReference>
<dbReference type="Pfam" id="PF13392">
    <property type="entry name" value="HNH_3"/>
    <property type="match status" value="1"/>
</dbReference>
<proteinExistence type="predicted"/>
<dbReference type="AlphaFoldDB" id="A0A6H1ZX39"/>
<dbReference type="GO" id="GO:0004519">
    <property type="term" value="F:endonuclease activity"/>
    <property type="evidence" value="ECO:0007669"/>
    <property type="project" value="UniProtKB-KW"/>
</dbReference>
<evidence type="ECO:0000313" key="2">
    <source>
        <dbReference type="EMBL" id="QJA51770.1"/>
    </source>
</evidence>
<feature type="domain" description="Nuclease associated modular" evidence="1">
    <location>
        <begin position="4"/>
        <end position="20"/>
    </location>
</feature>